<evidence type="ECO:0000256" key="3">
    <source>
        <dbReference type="PIRSR" id="PIRSR004848-1"/>
    </source>
</evidence>
<comment type="similarity">
    <text evidence="2 4">Belongs to the pyridoxal phosphate-binding protein YggS/PROSC family.</text>
</comment>
<dbReference type="NCBIfam" id="TIGR00044">
    <property type="entry name" value="YggS family pyridoxal phosphate-dependent enzyme"/>
    <property type="match status" value="1"/>
</dbReference>
<feature type="domain" description="Alanine racemase N-terminal" evidence="5">
    <location>
        <begin position="8"/>
        <end position="221"/>
    </location>
</feature>
<dbReference type="InterPro" id="IPR001608">
    <property type="entry name" value="Ala_racemase_N"/>
</dbReference>
<evidence type="ECO:0000313" key="6">
    <source>
        <dbReference type="EMBL" id="PZO85401.1"/>
    </source>
</evidence>
<proteinExistence type="inferred from homology"/>
<reference evidence="6 7" key="1">
    <citation type="submission" date="2017-08" db="EMBL/GenBank/DDBJ databases">
        <title>Infants hospitalized years apart are colonized by the same room-sourced microbial strains.</title>
        <authorList>
            <person name="Brooks B."/>
            <person name="Olm M.R."/>
            <person name="Firek B.A."/>
            <person name="Baker R."/>
            <person name="Thomas B.C."/>
            <person name="Morowitz M.J."/>
            <person name="Banfield J.F."/>
        </authorList>
    </citation>
    <scope>NUCLEOTIDE SEQUENCE [LARGE SCALE GENOMIC DNA]</scope>
    <source>
        <strain evidence="6">S2_018_000_R2_104</strain>
    </source>
</reference>
<dbReference type="SUPFAM" id="SSF51419">
    <property type="entry name" value="PLP-binding barrel"/>
    <property type="match status" value="1"/>
</dbReference>
<dbReference type="CDD" id="cd00635">
    <property type="entry name" value="PLPDE_III_YBL036c_like"/>
    <property type="match status" value="1"/>
</dbReference>
<dbReference type="FunFam" id="3.20.20.10:FF:000018">
    <property type="entry name" value="Pyridoxal phosphate homeostasis protein"/>
    <property type="match status" value="1"/>
</dbReference>
<evidence type="ECO:0000256" key="1">
    <source>
        <dbReference type="ARBA" id="ARBA00022898"/>
    </source>
</evidence>
<gene>
    <name evidence="6" type="ORF">DI626_07525</name>
</gene>
<sequence>MSIAENFEKIRHKIRRAEKEAGRAPESCNLVAVSKMQSAGTIRAALDTGHRLFGENRVQEAQEHWKSYRDDKAYHDLQLHLIGPLQTNKVDDALALFDCIETIDREKLAKAIANALTPQSRTGEFFVQVNTGQEEQKAGIDPLHAVEFVRFCRNDCGLNITGLMCIPPVEDAAALHFALLKKLAGQAGLQKLSMGMSSDFEKAIMLGATHVRVGTALFGERDAA</sequence>
<name>A0A2W5BQ72_9BACT</name>
<dbReference type="Gene3D" id="3.20.20.10">
    <property type="entry name" value="Alanine racemase"/>
    <property type="match status" value="1"/>
</dbReference>
<dbReference type="Pfam" id="PF01168">
    <property type="entry name" value="Ala_racemase_N"/>
    <property type="match status" value="1"/>
</dbReference>
<protein>
    <recommendedName>
        <fullName evidence="2">Pyridoxal phosphate homeostasis protein</fullName>
        <shortName evidence="2">PLP homeostasis protein</shortName>
    </recommendedName>
</protein>
<feature type="modified residue" description="N6-(pyridoxal phosphate)lysine" evidence="2 3">
    <location>
        <position position="35"/>
    </location>
</feature>
<evidence type="ECO:0000256" key="4">
    <source>
        <dbReference type="RuleBase" id="RU004514"/>
    </source>
</evidence>
<dbReference type="InterPro" id="IPR011078">
    <property type="entry name" value="PyrdxlP_homeostasis"/>
</dbReference>
<organism evidence="6 7">
    <name type="scientific">Micavibrio aeruginosavorus</name>
    <dbReference type="NCBI Taxonomy" id="349221"/>
    <lineage>
        <taxon>Bacteria</taxon>
        <taxon>Pseudomonadati</taxon>
        <taxon>Bdellovibrionota</taxon>
        <taxon>Bdellovibrionia</taxon>
        <taxon>Bdellovibrionales</taxon>
        <taxon>Pseudobdellovibrionaceae</taxon>
        <taxon>Micavibrio</taxon>
    </lineage>
</organism>
<dbReference type="PANTHER" id="PTHR10146">
    <property type="entry name" value="PROLINE SYNTHETASE CO-TRANSCRIBED BACTERIAL HOMOLOG PROTEIN"/>
    <property type="match status" value="1"/>
</dbReference>
<dbReference type="GO" id="GO:0030170">
    <property type="term" value="F:pyridoxal phosphate binding"/>
    <property type="evidence" value="ECO:0007669"/>
    <property type="project" value="UniProtKB-UniRule"/>
</dbReference>
<dbReference type="EMBL" id="QFNK01000149">
    <property type="protein sequence ID" value="PZO85401.1"/>
    <property type="molecule type" value="Genomic_DNA"/>
</dbReference>
<keyword evidence="1 2" id="KW-0663">Pyridoxal phosphate</keyword>
<evidence type="ECO:0000256" key="2">
    <source>
        <dbReference type="HAMAP-Rule" id="MF_02087"/>
    </source>
</evidence>
<dbReference type="Proteomes" id="UP000249557">
    <property type="component" value="Unassembled WGS sequence"/>
</dbReference>
<evidence type="ECO:0000313" key="7">
    <source>
        <dbReference type="Proteomes" id="UP000249557"/>
    </source>
</evidence>
<dbReference type="PIRSF" id="PIRSF004848">
    <property type="entry name" value="YBL036c_PLPDEIII"/>
    <property type="match status" value="1"/>
</dbReference>
<dbReference type="HAMAP" id="MF_02087">
    <property type="entry name" value="PLP_homeostasis"/>
    <property type="match status" value="1"/>
</dbReference>
<comment type="cofactor">
    <cofactor evidence="3">
        <name>pyridoxal 5'-phosphate</name>
        <dbReference type="ChEBI" id="CHEBI:597326"/>
    </cofactor>
</comment>
<dbReference type="AlphaFoldDB" id="A0A2W5BQ72"/>
<comment type="caution">
    <text evidence="6">The sequence shown here is derived from an EMBL/GenBank/DDBJ whole genome shotgun (WGS) entry which is preliminary data.</text>
</comment>
<comment type="function">
    <text evidence="2">Pyridoxal 5'-phosphate (PLP)-binding protein, which is involved in PLP homeostasis.</text>
</comment>
<dbReference type="InterPro" id="IPR029066">
    <property type="entry name" value="PLP-binding_barrel"/>
</dbReference>
<evidence type="ECO:0000259" key="5">
    <source>
        <dbReference type="Pfam" id="PF01168"/>
    </source>
</evidence>
<accession>A0A2W5BQ72</accession>
<dbReference type="PANTHER" id="PTHR10146:SF14">
    <property type="entry name" value="PYRIDOXAL PHOSPHATE HOMEOSTASIS PROTEIN"/>
    <property type="match status" value="1"/>
</dbReference>